<feature type="transmembrane region" description="Helical" evidence="1">
    <location>
        <begin position="209"/>
        <end position="231"/>
    </location>
</feature>
<dbReference type="RefSeq" id="WP_377239471.1">
    <property type="nucleotide sequence ID" value="NZ_JBHLXP010000001.1"/>
</dbReference>
<feature type="transmembrane region" description="Helical" evidence="1">
    <location>
        <begin position="274"/>
        <end position="297"/>
    </location>
</feature>
<feature type="transmembrane region" description="Helical" evidence="1">
    <location>
        <begin position="345"/>
        <end position="364"/>
    </location>
</feature>
<name>A0ABV6B7J1_9GAMM</name>
<keyword evidence="1" id="KW-0472">Membrane</keyword>
<feature type="transmembrane region" description="Helical" evidence="1">
    <location>
        <begin position="53"/>
        <end position="78"/>
    </location>
</feature>
<keyword evidence="4" id="KW-1185">Reference proteome</keyword>
<feature type="transmembrane region" description="Helical" evidence="1">
    <location>
        <begin position="12"/>
        <end position="33"/>
    </location>
</feature>
<keyword evidence="3" id="KW-0012">Acyltransferase</keyword>
<protein>
    <submittedName>
        <fullName evidence="3">Acyltransferase family protein</fullName>
    </submittedName>
</protein>
<dbReference type="EMBL" id="JBHLXP010000001">
    <property type="protein sequence ID" value="MFC0046851.1"/>
    <property type="molecule type" value="Genomic_DNA"/>
</dbReference>
<organism evidence="3 4">
    <name type="scientific">Rheinheimera tilapiae</name>
    <dbReference type="NCBI Taxonomy" id="875043"/>
    <lineage>
        <taxon>Bacteria</taxon>
        <taxon>Pseudomonadati</taxon>
        <taxon>Pseudomonadota</taxon>
        <taxon>Gammaproteobacteria</taxon>
        <taxon>Chromatiales</taxon>
        <taxon>Chromatiaceae</taxon>
        <taxon>Rheinheimera</taxon>
    </lineage>
</organism>
<dbReference type="InterPro" id="IPR050623">
    <property type="entry name" value="Glucan_succinyl_AcylTrfase"/>
</dbReference>
<comment type="caution">
    <text evidence="3">The sequence shown here is derived from an EMBL/GenBank/DDBJ whole genome shotgun (WGS) entry which is preliminary data.</text>
</comment>
<keyword evidence="3" id="KW-0808">Transferase</keyword>
<feature type="transmembrane region" description="Helical" evidence="1">
    <location>
        <begin position="309"/>
        <end position="333"/>
    </location>
</feature>
<proteinExistence type="predicted"/>
<evidence type="ECO:0000256" key="1">
    <source>
        <dbReference type="SAM" id="Phobius"/>
    </source>
</evidence>
<reference evidence="3 4" key="1">
    <citation type="submission" date="2024-09" db="EMBL/GenBank/DDBJ databases">
        <authorList>
            <person name="Sun Q."/>
            <person name="Mori K."/>
        </authorList>
    </citation>
    <scope>NUCLEOTIDE SEQUENCE [LARGE SCALE GENOMIC DNA]</scope>
    <source>
        <strain evidence="3 4">KCTC 23315</strain>
    </source>
</reference>
<evidence type="ECO:0000313" key="4">
    <source>
        <dbReference type="Proteomes" id="UP001589813"/>
    </source>
</evidence>
<dbReference type="PANTHER" id="PTHR36927">
    <property type="entry name" value="BLR4337 PROTEIN"/>
    <property type="match status" value="1"/>
</dbReference>
<accession>A0ABV6B7J1</accession>
<feature type="transmembrane region" description="Helical" evidence="1">
    <location>
        <begin position="147"/>
        <end position="165"/>
    </location>
</feature>
<feature type="transmembrane region" description="Helical" evidence="1">
    <location>
        <begin position="98"/>
        <end position="120"/>
    </location>
</feature>
<sequence length="380" mass="42552">MMQQSPGRFDYLDNLRAFAMLAGVLFHAALAYSPMAQGFWLSADPQQHALFDVFAWASHLFRMPLFFCIAGFFTALLWQKAGGMAFAKNRLLRVALPLLLFLPLLTLAMHGVLQFGLAYVSQPSALMQLIKPMLSAGSPAELPFSTMHLWFLYHLLSLYILTYCARTLLSDALQARLLALPPRLLLLLLVLCMLPPLSLVPAPVPAPEWIFPALWALWFYGLFFACGYVMFRHGDALARYSADRRVLLGLGTLSYAVFYQLLPADLRAQQPQGWTKLVVIFCEASGALCWTLAALLYAKRYLNRSNPLLRYLSGVSYWVYLVHIPLLFLVQFGMTDLPWTAGVKYLVAVLVTLSGCLLSFHLLVKPTPLGKMLAPATVRL</sequence>
<dbReference type="Proteomes" id="UP001589813">
    <property type="component" value="Unassembled WGS sequence"/>
</dbReference>
<keyword evidence="1" id="KW-1133">Transmembrane helix</keyword>
<evidence type="ECO:0000259" key="2">
    <source>
        <dbReference type="Pfam" id="PF01757"/>
    </source>
</evidence>
<gene>
    <name evidence="3" type="ORF">ACFFJP_00945</name>
</gene>
<dbReference type="InterPro" id="IPR002656">
    <property type="entry name" value="Acyl_transf_3_dom"/>
</dbReference>
<dbReference type="GO" id="GO:0016746">
    <property type="term" value="F:acyltransferase activity"/>
    <property type="evidence" value="ECO:0007669"/>
    <property type="project" value="UniProtKB-KW"/>
</dbReference>
<feature type="domain" description="Acyltransferase 3" evidence="2">
    <location>
        <begin position="10"/>
        <end position="358"/>
    </location>
</feature>
<feature type="transmembrane region" description="Helical" evidence="1">
    <location>
        <begin position="177"/>
        <end position="197"/>
    </location>
</feature>
<keyword evidence="1" id="KW-0812">Transmembrane</keyword>
<dbReference type="Pfam" id="PF01757">
    <property type="entry name" value="Acyl_transf_3"/>
    <property type="match status" value="1"/>
</dbReference>
<dbReference type="PANTHER" id="PTHR36927:SF1">
    <property type="entry name" value="MDO-LIKE PROTEIN"/>
    <property type="match status" value="1"/>
</dbReference>
<evidence type="ECO:0000313" key="3">
    <source>
        <dbReference type="EMBL" id="MFC0046851.1"/>
    </source>
</evidence>
<feature type="transmembrane region" description="Helical" evidence="1">
    <location>
        <begin position="243"/>
        <end position="262"/>
    </location>
</feature>